<dbReference type="SMART" id="SM00220">
    <property type="entry name" value="S_TKc"/>
    <property type="match status" value="1"/>
</dbReference>
<keyword evidence="2" id="KW-0723">Serine/threonine-protein kinase</keyword>
<evidence type="ECO:0000259" key="9">
    <source>
        <dbReference type="PROSITE" id="PS50011"/>
    </source>
</evidence>
<keyword evidence="3" id="KW-0808">Transferase</keyword>
<keyword evidence="4 8" id="KW-0547">Nucleotide-binding</keyword>
<dbReference type="InterPro" id="IPR011990">
    <property type="entry name" value="TPR-like_helical_dom_sf"/>
</dbReference>
<feature type="binding site" evidence="8">
    <location>
        <position position="86"/>
    </location>
    <ligand>
        <name>ATP</name>
        <dbReference type="ChEBI" id="CHEBI:30616"/>
    </ligand>
</feature>
<dbReference type="FunFam" id="1.10.510.10:FF:000021">
    <property type="entry name" value="Serine/threonine protein kinase"/>
    <property type="match status" value="1"/>
</dbReference>
<keyword evidence="7" id="KW-0802">TPR repeat</keyword>
<dbReference type="InterPro" id="IPR000719">
    <property type="entry name" value="Prot_kinase_dom"/>
</dbReference>
<dbReference type="AlphaFoldDB" id="A0A538TGD9"/>
<dbReference type="Pfam" id="PF00069">
    <property type="entry name" value="Pkinase"/>
    <property type="match status" value="1"/>
</dbReference>
<evidence type="ECO:0000256" key="8">
    <source>
        <dbReference type="PROSITE-ProRule" id="PRU10141"/>
    </source>
</evidence>
<dbReference type="SUPFAM" id="SSF52540">
    <property type="entry name" value="P-loop containing nucleoside triphosphate hydrolases"/>
    <property type="match status" value="1"/>
</dbReference>
<evidence type="ECO:0000256" key="2">
    <source>
        <dbReference type="ARBA" id="ARBA00022527"/>
    </source>
</evidence>
<feature type="repeat" description="TPR" evidence="7">
    <location>
        <begin position="834"/>
        <end position="867"/>
    </location>
</feature>
<dbReference type="InterPro" id="IPR058852">
    <property type="entry name" value="HTH_77"/>
</dbReference>
<dbReference type="GO" id="GO:0005524">
    <property type="term" value="F:ATP binding"/>
    <property type="evidence" value="ECO:0007669"/>
    <property type="project" value="UniProtKB-UniRule"/>
</dbReference>
<dbReference type="PROSITE" id="PS00108">
    <property type="entry name" value="PROTEIN_KINASE_ST"/>
    <property type="match status" value="1"/>
</dbReference>
<dbReference type="Proteomes" id="UP000317366">
    <property type="component" value="Unassembled WGS sequence"/>
</dbReference>
<dbReference type="GO" id="GO:0004674">
    <property type="term" value="F:protein serine/threonine kinase activity"/>
    <property type="evidence" value="ECO:0007669"/>
    <property type="project" value="UniProtKB-KW"/>
</dbReference>
<gene>
    <name evidence="10" type="ORF">E6K77_06660</name>
</gene>
<protein>
    <recommendedName>
        <fullName evidence="1">non-specific serine/threonine protein kinase</fullName>
        <ecNumber evidence="1">2.7.11.1</ecNumber>
    </recommendedName>
</protein>
<evidence type="ECO:0000256" key="4">
    <source>
        <dbReference type="ARBA" id="ARBA00022741"/>
    </source>
</evidence>
<dbReference type="PROSITE" id="PS50005">
    <property type="entry name" value="TPR"/>
    <property type="match status" value="1"/>
</dbReference>
<evidence type="ECO:0000256" key="3">
    <source>
        <dbReference type="ARBA" id="ARBA00022679"/>
    </source>
</evidence>
<dbReference type="Gene3D" id="1.10.510.10">
    <property type="entry name" value="Transferase(Phosphotransferase) domain 1"/>
    <property type="match status" value="1"/>
</dbReference>
<dbReference type="InterPro" id="IPR027417">
    <property type="entry name" value="P-loop_NTPase"/>
</dbReference>
<dbReference type="InterPro" id="IPR008271">
    <property type="entry name" value="Ser/Thr_kinase_AS"/>
</dbReference>
<evidence type="ECO:0000256" key="5">
    <source>
        <dbReference type="ARBA" id="ARBA00022777"/>
    </source>
</evidence>
<dbReference type="EC" id="2.7.11.1" evidence="1"/>
<dbReference type="EMBL" id="VBOX01000070">
    <property type="protein sequence ID" value="TMQ62678.1"/>
    <property type="molecule type" value="Genomic_DNA"/>
</dbReference>
<dbReference type="SUPFAM" id="SSF48452">
    <property type="entry name" value="TPR-like"/>
    <property type="match status" value="2"/>
</dbReference>
<feature type="domain" description="Protein kinase" evidence="9">
    <location>
        <begin position="57"/>
        <end position="324"/>
    </location>
</feature>
<organism evidence="10 11">
    <name type="scientific">Eiseniibacteriota bacterium</name>
    <dbReference type="NCBI Taxonomy" id="2212470"/>
    <lineage>
        <taxon>Bacteria</taxon>
        <taxon>Candidatus Eiseniibacteriota</taxon>
    </lineage>
</organism>
<dbReference type="Gene3D" id="1.25.40.10">
    <property type="entry name" value="Tetratricopeptide repeat domain"/>
    <property type="match status" value="1"/>
</dbReference>
<dbReference type="Pfam" id="PF13424">
    <property type="entry name" value="TPR_12"/>
    <property type="match status" value="2"/>
</dbReference>
<dbReference type="InterPro" id="IPR011009">
    <property type="entry name" value="Kinase-like_dom_sf"/>
</dbReference>
<proteinExistence type="predicted"/>
<evidence type="ECO:0000313" key="11">
    <source>
        <dbReference type="Proteomes" id="UP000317366"/>
    </source>
</evidence>
<keyword evidence="5" id="KW-0418">Kinase</keyword>
<dbReference type="InterPro" id="IPR019734">
    <property type="entry name" value="TPR_rpt"/>
</dbReference>
<keyword evidence="6 8" id="KW-0067">ATP-binding</keyword>
<dbReference type="Gene3D" id="3.40.50.300">
    <property type="entry name" value="P-loop containing nucleotide triphosphate hydrolases"/>
    <property type="match status" value="1"/>
</dbReference>
<dbReference type="CDD" id="cd14014">
    <property type="entry name" value="STKc_PknB_like"/>
    <property type="match status" value="1"/>
</dbReference>
<dbReference type="Pfam" id="PF25872">
    <property type="entry name" value="HTH_77"/>
    <property type="match status" value="1"/>
</dbReference>
<dbReference type="PANTHER" id="PTHR47691:SF3">
    <property type="entry name" value="HTH-TYPE TRANSCRIPTIONAL REGULATOR RV0890C-RELATED"/>
    <property type="match status" value="1"/>
</dbReference>
<name>A0A538TGD9_UNCEI</name>
<evidence type="ECO:0000256" key="7">
    <source>
        <dbReference type="PROSITE-ProRule" id="PRU00339"/>
    </source>
</evidence>
<sequence length="1078" mass="115642">MTRGHARGWVVFGCLAGATLRHQVLRPKTDVAYLFVMPLAYSPGVTTLQSGTLLSHYRIEGKLGEGGMGEVYRAIDTKLDRPVAVKLLSSSATQDQEARQRLLQEARSAASLNHPNIVTIYSVDQADGQDFIVMEYVEGDTLRVLSHGGGVDSSAWVEIGVQVADALAAAHALGLIHRDIKPANILVTKHGVAKVLDFGLAKQTSALEDLGAGDTTVVALTAPGLIVGTIAYMSPEQARGQPLDARSDIFSLGSTLYEALTGRPAFTGESALETMHAIAAKDATPPSVFRPEIPSDIDLILARAMAKDRDERYQSSRDLADALRGLRASAEHVTSTVVLPRHLADRGPNNLPSQLTSFIGRRRERAEVRRLFGSARIVTLSGTGGSGKTRIAIQVAMDMLTDQPEGAWFVELETLDDPTFVPQSVASVLGVQEEPGRPLLATLSEYIVAKQMLIVLDNCEHVAAAVAALAEGLLKACPHLRILTTSREPLGSRGEMVWRVPMLSVPDIHTSAIRTKEVVARYEAVRLFVDRAAAADPSFQLTDKNSSAVAQICHRLDGIPLAIELAAVRVKVLPVEKILARLEDRFQLLTGGSRTALPRQQTLRAAVDWSYDLLTPKERILLCRVSVFAGGFTLEAAEGVCPNGDVSNAEVLDLVSALVDKSLVVPEEAEEGFGRYRLLETIRDYGAEKLRAAAKGAAVAERHGAYYMALAETAEPELRGPEQALWLKRLEYDHDNLRSTIRGFMGRGEPSGALRITGALWRFWYVHGYWEEGRKRLGEALAMTGAMERTVARAKALYGAAVLARVQGGFAAAQSLLQESLGIGRELGVKGAVADALYELGNVANHQEDLPAARGLYRQALELRRELHDRPGIALTSHGLGVVAYAMGDPLAARALYEEAVRIQHELGNLRSEAAGLNGLGDVALYQGDLAAAREYQNRSLAIQRDLGDKSGIAFSLRLLGRIAVREGELAGARGLLAESLEIFKEVGDTGGVADAIEAIAELSAAAGDAERAIRLAGAAAAHREAINVPLSRPDMEQLERSLAVARATLGKGAAEKVFSAGRALGLDRAMVEAASAA</sequence>
<dbReference type="SMART" id="SM00028">
    <property type="entry name" value="TPR"/>
    <property type="match status" value="5"/>
</dbReference>
<accession>A0A538TGD9</accession>
<evidence type="ECO:0000256" key="6">
    <source>
        <dbReference type="ARBA" id="ARBA00022840"/>
    </source>
</evidence>
<comment type="caution">
    <text evidence="10">The sequence shown here is derived from an EMBL/GenBank/DDBJ whole genome shotgun (WGS) entry which is preliminary data.</text>
</comment>
<dbReference type="PROSITE" id="PS50011">
    <property type="entry name" value="PROTEIN_KINASE_DOM"/>
    <property type="match status" value="1"/>
</dbReference>
<dbReference type="Gene3D" id="3.30.200.20">
    <property type="entry name" value="Phosphorylase Kinase, domain 1"/>
    <property type="match status" value="1"/>
</dbReference>
<evidence type="ECO:0000313" key="10">
    <source>
        <dbReference type="EMBL" id="TMQ62678.1"/>
    </source>
</evidence>
<dbReference type="SUPFAM" id="SSF56112">
    <property type="entry name" value="Protein kinase-like (PK-like)"/>
    <property type="match status" value="1"/>
</dbReference>
<evidence type="ECO:0000256" key="1">
    <source>
        <dbReference type="ARBA" id="ARBA00012513"/>
    </source>
</evidence>
<dbReference type="PROSITE" id="PS00107">
    <property type="entry name" value="PROTEIN_KINASE_ATP"/>
    <property type="match status" value="1"/>
</dbReference>
<dbReference type="PANTHER" id="PTHR47691">
    <property type="entry name" value="REGULATOR-RELATED"/>
    <property type="match status" value="1"/>
</dbReference>
<dbReference type="InterPro" id="IPR017441">
    <property type="entry name" value="Protein_kinase_ATP_BS"/>
</dbReference>
<reference evidence="10 11" key="1">
    <citation type="journal article" date="2019" name="Nat. Microbiol.">
        <title>Mediterranean grassland soil C-N compound turnover is dependent on rainfall and depth, and is mediated by genomically divergent microorganisms.</title>
        <authorList>
            <person name="Diamond S."/>
            <person name="Andeer P.F."/>
            <person name="Li Z."/>
            <person name="Crits-Christoph A."/>
            <person name="Burstein D."/>
            <person name="Anantharaman K."/>
            <person name="Lane K.R."/>
            <person name="Thomas B.C."/>
            <person name="Pan C."/>
            <person name="Northen T.R."/>
            <person name="Banfield J.F."/>
        </authorList>
    </citation>
    <scope>NUCLEOTIDE SEQUENCE [LARGE SCALE GENOMIC DNA]</scope>
    <source>
        <strain evidence="10">WS_7</strain>
    </source>
</reference>